<dbReference type="PROSITE" id="PS50045">
    <property type="entry name" value="SIGMA54_INTERACT_4"/>
    <property type="match status" value="1"/>
</dbReference>
<protein>
    <submittedName>
        <fullName evidence="8">Response regulator NtrX-like</fullName>
    </submittedName>
</protein>
<reference evidence="8 9" key="1">
    <citation type="submission" date="2024-01" db="EMBL/GenBank/DDBJ databases">
        <authorList>
            <person name="Kunselman E."/>
        </authorList>
    </citation>
    <scope>NUCLEOTIDE SEQUENCE [LARGE SCALE GENOMIC DNA]</scope>
    <source>
        <strain evidence="8">2 abalone samples</strain>
    </source>
</reference>
<dbReference type="Gene3D" id="1.10.10.60">
    <property type="entry name" value="Homeodomain-like"/>
    <property type="match status" value="1"/>
</dbReference>
<proteinExistence type="predicted"/>
<keyword evidence="5" id="KW-0805">Transcription regulation</keyword>
<dbReference type="RefSeq" id="WP_338363401.1">
    <property type="nucleotide sequence ID" value="NZ_CAWVOK010000004.1"/>
</dbReference>
<dbReference type="InterPro" id="IPR027417">
    <property type="entry name" value="P-loop_NTPase"/>
</dbReference>
<keyword evidence="9" id="KW-1185">Reference proteome</keyword>
<dbReference type="PANTHER" id="PTHR32071">
    <property type="entry name" value="TRANSCRIPTIONAL REGULATORY PROTEIN"/>
    <property type="match status" value="1"/>
</dbReference>
<keyword evidence="6" id="KW-0804">Transcription</keyword>
<evidence type="ECO:0000256" key="5">
    <source>
        <dbReference type="ARBA" id="ARBA00023015"/>
    </source>
</evidence>
<evidence type="ECO:0000256" key="3">
    <source>
        <dbReference type="ARBA" id="ARBA00022840"/>
    </source>
</evidence>
<dbReference type="EMBL" id="CAWVOK010000004">
    <property type="protein sequence ID" value="CAK8162394.1"/>
    <property type="molecule type" value="Genomic_DNA"/>
</dbReference>
<dbReference type="InterPro" id="IPR058031">
    <property type="entry name" value="AAA_lid_NorR"/>
</dbReference>
<dbReference type="Gene3D" id="3.40.50.300">
    <property type="entry name" value="P-loop containing nucleotide triphosphate hydrolases"/>
    <property type="match status" value="1"/>
</dbReference>
<dbReference type="Pfam" id="PF25601">
    <property type="entry name" value="AAA_lid_14"/>
    <property type="match status" value="1"/>
</dbReference>
<accession>A0ABM9N738</accession>
<evidence type="ECO:0000313" key="9">
    <source>
        <dbReference type="Proteomes" id="UP001314181"/>
    </source>
</evidence>
<organism evidence="8 9">
    <name type="scientific">Candidatus Xenohaliotis californiensis</name>
    <dbReference type="NCBI Taxonomy" id="84677"/>
    <lineage>
        <taxon>Bacteria</taxon>
        <taxon>Pseudomonadati</taxon>
        <taxon>Pseudomonadota</taxon>
        <taxon>Alphaproteobacteria</taxon>
        <taxon>Rickettsiales</taxon>
        <taxon>Anaplasmataceae</taxon>
        <taxon>Candidatus Xenohaliotis</taxon>
    </lineage>
</organism>
<name>A0ABM9N738_9RICK</name>
<comment type="caution">
    <text evidence="8">The sequence shown here is derived from an EMBL/GenBank/DDBJ whole genome shotgun (WGS) entry which is preliminary data.</text>
</comment>
<dbReference type="InterPro" id="IPR002078">
    <property type="entry name" value="Sigma_54_int"/>
</dbReference>
<evidence type="ECO:0000256" key="6">
    <source>
        <dbReference type="ARBA" id="ARBA00023163"/>
    </source>
</evidence>
<dbReference type="SUPFAM" id="SSF46689">
    <property type="entry name" value="Homeodomain-like"/>
    <property type="match status" value="1"/>
</dbReference>
<dbReference type="InterPro" id="IPR002197">
    <property type="entry name" value="HTH_Fis"/>
</dbReference>
<sequence length="453" mass="52059">MYSIDILVVDNEDAIVLQIVKKLFNSIKNDKFCVSYHASSYKNVNKLLKHKKYQFGFIFIGEIFLKKDILRTIRTVHNCCNLIITIGNSLEEDLLFNLGRSIFDHINYPHNTNEIFFFTRRLAKIVEMNCLINSLHLQCSGNYMEMVGESHAMRYLRSVIERSSASFSRIMITGAVGTGKKLTARLIHNNSRHYSGDFIIVNPINYSTSELEQVVFNVNNLNCVFHKANGGTLYIEEVTKLSMCAQTKILNFIHDYQFKAENTLKMRIITSSEVDLDSALCSGDLREDLYYRLSVIPIRVPSLVEHIEDIADLCNYFVNYFVKVCDLPRKKFDNNVITMMQTYHWPYNVSQLKNIVEWLLIASKDSNNSIIRSDMFSPAANTDIINAIPDVVSMSIRDARESFEKKYLKAQITRFGGNISKTAEFVGMERSALHRKLRLLSIHGSSKNEIEDV</sequence>
<gene>
    <name evidence="8" type="ORF">CAXC1_130006</name>
</gene>
<dbReference type="Proteomes" id="UP001314181">
    <property type="component" value="Unassembled WGS sequence"/>
</dbReference>
<evidence type="ECO:0000256" key="4">
    <source>
        <dbReference type="ARBA" id="ARBA00023012"/>
    </source>
</evidence>
<evidence type="ECO:0000256" key="2">
    <source>
        <dbReference type="ARBA" id="ARBA00022741"/>
    </source>
</evidence>
<keyword evidence="4" id="KW-0902">Two-component regulatory system</keyword>
<dbReference type="PANTHER" id="PTHR32071:SF17">
    <property type="entry name" value="TRANSCRIPTIONAL REGULATOR (NTRC FAMILY)"/>
    <property type="match status" value="1"/>
</dbReference>
<evidence type="ECO:0000259" key="7">
    <source>
        <dbReference type="PROSITE" id="PS50045"/>
    </source>
</evidence>
<keyword evidence="3" id="KW-0067">ATP-binding</keyword>
<evidence type="ECO:0000313" key="8">
    <source>
        <dbReference type="EMBL" id="CAK8162394.1"/>
    </source>
</evidence>
<keyword evidence="1" id="KW-0597">Phosphoprotein</keyword>
<dbReference type="Gene3D" id="1.10.8.60">
    <property type="match status" value="1"/>
</dbReference>
<evidence type="ECO:0000256" key="1">
    <source>
        <dbReference type="ARBA" id="ARBA00022553"/>
    </source>
</evidence>
<dbReference type="Pfam" id="PF00158">
    <property type="entry name" value="Sigma54_activat"/>
    <property type="match status" value="1"/>
</dbReference>
<dbReference type="CDD" id="cd00009">
    <property type="entry name" value="AAA"/>
    <property type="match status" value="1"/>
</dbReference>
<dbReference type="Pfam" id="PF02954">
    <property type="entry name" value="HTH_8"/>
    <property type="match status" value="1"/>
</dbReference>
<dbReference type="SUPFAM" id="SSF52540">
    <property type="entry name" value="P-loop containing nucleoside triphosphate hydrolases"/>
    <property type="match status" value="1"/>
</dbReference>
<keyword evidence="2" id="KW-0547">Nucleotide-binding</keyword>
<dbReference type="InterPro" id="IPR009057">
    <property type="entry name" value="Homeodomain-like_sf"/>
</dbReference>
<feature type="domain" description="Sigma-54 factor interaction" evidence="7">
    <location>
        <begin position="146"/>
        <end position="361"/>
    </location>
</feature>